<comment type="caution">
    <text evidence="2">The sequence shown here is derived from an EMBL/GenBank/DDBJ whole genome shotgun (WGS) entry which is preliminary data.</text>
</comment>
<keyword evidence="3" id="KW-1185">Reference proteome</keyword>
<protein>
    <submittedName>
        <fullName evidence="2">Uncharacterized protein</fullName>
    </submittedName>
</protein>
<evidence type="ECO:0000313" key="3">
    <source>
        <dbReference type="Proteomes" id="UP001363622"/>
    </source>
</evidence>
<feature type="transmembrane region" description="Helical" evidence="1">
    <location>
        <begin position="121"/>
        <end position="141"/>
    </location>
</feature>
<keyword evidence="1" id="KW-1133">Transmembrane helix</keyword>
<evidence type="ECO:0000313" key="2">
    <source>
        <dbReference type="EMBL" id="KAK7509226.1"/>
    </source>
</evidence>
<keyword evidence="1" id="KW-0472">Membrane</keyword>
<evidence type="ECO:0000256" key="1">
    <source>
        <dbReference type="SAM" id="Phobius"/>
    </source>
</evidence>
<organism evidence="2 3">
    <name type="scientific">Phyllosticta citriasiana</name>
    <dbReference type="NCBI Taxonomy" id="595635"/>
    <lineage>
        <taxon>Eukaryota</taxon>
        <taxon>Fungi</taxon>
        <taxon>Dikarya</taxon>
        <taxon>Ascomycota</taxon>
        <taxon>Pezizomycotina</taxon>
        <taxon>Dothideomycetes</taxon>
        <taxon>Dothideomycetes incertae sedis</taxon>
        <taxon>Botryosphaeriales</taxon>
        <taxon>Phyllostictaceae</taxon>
        <taxon>Phyllosticta</taxon>
    </lineage>
</organism>
<name>A0ABR1K7N8_9PEZI</name>
<sequence>MLGMSCQTTRASCDCRACSASSPQAQVGLLSFFFEMGVGREVDVRGSVIEQRWSERVEVSQDASPSGGHPVRGPFQDDAGAGWAVAGIPFCVVEEGKREEKNREPCFLVWRNRLYHPSTTAFLFITFFFFFFFFRFATRFAKPFFTLRFDELRFLYPTSQILSLTLTRIRPTHCFFLCHFYICHIHQSTKIRLCNP</sequence>
<keyword evidence="1" id="KW-0812">Transmembrane</keyword>
<accession>A0ABR1K7N8</accession>
<gene>
    <name evidence="2" type="ORF">IWZ03DRAFT_93832</name>
</gene>
<dbReference type="Proteomes" id="UP001363622">
    <property type="component" value="Unassembled WGS sequence"/>
</dbReference>
<proteinExistence type="predicted"/>
<dbReference type="EMBL" id="JBBPHU010000019">
    <property type="protein sequence ID" value="KAK7509226.1"/>
    <property type="molecule type" value="Genomic_DNA"/>
</dbReference>
<reference evidence="2 3" key="1">
    <citation type="submission" date="2024-04" db="EMBL/GenBank/DDBJ databases">
        <title>Phyllosticta paracitricarpa is synonymous to the EU quarantine fungus P. citricarpa based on phylogenomic analyses.</title>
        <authorList>
            <consortium name="Lawrence Berkeley National Laboratory"/>
            <person name="Van Ingen-Buijs V.A."/>
            <person name="Van Westerhoven A.C."/>
            <person name="Haridas S."/>
            <person name="Skiadas P."/>
            <person name="Martin F."/>
            <person name="Groenewald J.Z."/>
            <person name="Crous P.W."/>
            <person name="Seidl M.F."/>
        </authorList>
    </citation>
    <scope>NUCLEOTIDE SEQUENCE [LARGE SCALE GENOMIC DNA]</scope>
    <source>
        <strain evidence="2 3">CBS 123371</strain>
    </source>
</reference>